<dbReference type="SUPFAM" id="SSF52129">
    <property type="entry name" value="Caspase-like"/>
    <property type="match status" value="1"/>
</dbReference>
<dbReference type="OrthoDB" id="321999at2"/>
<protein>
    <submittedName>
        <fullName evidence="3">Caspase</fullName>
    </submittedName>
</protein>
<name>A0A2V2LB78_9RHOB</name>
<dbReference type="Proteomes" id="UP000245680">
    <property type="component" value="Unassembled WGS sequence"/>
</dbReference>
<dbReference type="InterPro" id="IPR052039">
    <property type="entry name" value="Caspase-related_regulators"/>
</dbReference>
<dbReference type="PROSITE" id="PS50208">
    <property type="entry name" value="CASPASE_P20"/>
    <property type="match status" value="1"/>
</dbReference>
<dbReference type="InterPro" id="IPR029030">
    <property type="entry name" value="Caspase-like_dom_sf"/>
</dbReference>
<keyword evidence="4" id="KW-1185">Reference proteome</keyword>
<reference evidence="3 4" key="1">
    <citation type="submission" date="2018-05" db="EMBL/GenBank/DDBJ databases">
        <title>Rhodobacteraceae gen. nov., sp. nov. isolated from sea water.</title>
        <authorList>
            <person name="Ren Y."/>
        </authorList>
    </citation>
    <scope>NUCLEOTIDE SEQUENCE [LARGE SCALE GENOMIC DNA]</scope>
    <source>
        <strain evidence="3 4">TG-679</strain>
    </source>
</reference>
<dbReference type="InterPro" id="IPR002477">
    <property type="entry name" value="Peptidoglycan-bd-like"/>
</dbReference>
<dbReference type="Pfam" id="PF01471">
    <property type="entry name" value="PG_binding_1"/>
    <property type="match status" value="1"/>
</dbReference>
<evidence type="ECO:0000313" key="3">
    <source>
        <dbReference type="EMBL" id="PWR02452.1"/>
    </source>
</evidence>
<feature type="compositionally biased region" description="Low complexity" evidence="1">
    <location>
        <begin position="476"/>
        <end position="494"/>
    </location>
</feature>
<dbReference type="Gene3D" id="3.40.50.1460">
    <property type="match status" value="1"/>
</dbReference>
<dbReference type="RefSeq" id="WP_109811885.1">
    <property type="nucleotide sequence ID" value="NZ_QGKU01000036.1"/>
</dbReference>
<dbReference type="InterPro" id="IPR001309">
    <property type="entry name" value="Pept_C14_p20"/>
</dbReference>
<evidence type="ECO:0000256" key="1">
    <source>
        <dbReference type="SAM" id="MobiDB-lite"/>
    </source>
</evidence>
<dbReference type="InterPro" id="IPR011600">
    <property type="entry name" value="Pept_C14_caspase"/>
</dbReference>
<dbReference type="AlphaFoldDB" id="A0A2V2LB78"/>
<dbReference type="PANTHER" id="PTHR22576">
    <property type="entry name" value="MUCOSA ASSOCIATED LYMPHOID TISSUE LYMPHOMA TRANSLOCATION PROTEIN 1/PARACASPASE"/>
    <property type="match status" value="1"/>
</dbReference>
<evidence type="ECO:0000313" key="4">
    <source>
        <dbReference type="Proteomes" id="UP000245680"/>
    </source>
</evidence>
<comment type="caution">
    <text evidence="3">The sequence shown here is derived from an EMBL/GenBank/DDBJ whole genome shotgun (WGS) entry which is preliminary data.</text>
</comment>
<gene>
    <name evidence="3" type="ORF">DKT77_11650</name>
</gene>
<feature type="region of interest" description="Disordered" evidence="1">
    <location>
        <begin position="475"/>
        <end position="496"/>
    </location>
</feature>
<dbReference type="GO" id="GO:0006508">
    <property type="term" value="P:proteolysis"/>
    <property type="evidence" value="ECO:0007669"/>
    <property type="project" value="InterPro"/>
</dbReference>
<dbReference type="Pfam" id="PF00656">
    <property type="entry name" value="Peptidase_C14"/>
    <property type="match status" value="1"/>
</dbReference>
<accession>A0A2V2LB78</accession>
<dbReference type="PANTHER" id="PTHR22576:SF37">
    <property type="entry name" value="MUCOSA-ASSOCIATED LYMPHOID TISSUE LYMPHOMA TRANSLOCATION PROTEIN 1"/>
    <property type="match status" value="1"/>
</dbReference>
<dbReference type="Gene3D" id="1.10.101.10">
    <property type="entry name" value="PGBD-like superfamily/PGBD"/>
    <property type="match status" value="1"/>
</dbReference>
<feature type="domain" description="Caspase family p20" evidence="2">
    <location>
        <begin position="28"/>
        <end position="157"/>
    </location>
</feature>
<evidence type="ECO:0000259" key="2">
    <source>
        <dbReference type="PROSITE" id="PS50208"/>
    </source>
</evidence>
<proteinExistence type="predicted"/>
<dbReference type="EMBL" id="QGKU01000036">
    <property type="protein sequence ID" value="PWR02452.1"/>
    <property type="molecule type" value="Genomic_DNA"/>
</dbReference>
<dbReference type="SUPFAM" id="SSF47090">
    <property type="entry name" value="PGBD-like"/>
    <property type="match status" value="1"/>
</dbReference>
<dbReference type="InterPro" id="IPR036366">
    <property type="entry name" value="PGBDSf"/>
</dbReference>
<dbReference type="GO" id="GO:0004197">
    <property type="term" value="F:cysteine-type endopeptidase activity"/>
    <property type="evidence" value="ECO:0007669"/>
    <property type="project" value="InterPro"/>
</dbReference>
<dbReference type="InterPro" id="IPR036365">
    <property type="entry name" value="PGBD-like_sf"/>
</dbReference>
<sequence>MLLLSIHSRLRLAIAGLLLAVLPLQALAERVALVIGNSAYAHTTSLANPRNDAEALAARLRALGFVTIEGYDLGIAGMRQKTQEFARASRDADISLVFYAGHGIQVDGTNYLIPVDARMEDELAIDFEAFPIDLLTRQMSFSDGANLIILDACRDNPFDTLSRSLGGATRSISTRGLGEMDVTDTGIGTGIVFATAPGEVAEDGAGRNSPFTSALLNHIGTPNTPFTSIMTRVTGEVFAATNGRQRPWFNQSFTGEVVLHRVAEAPVAVAEQGSAPTAAANDDSAEEERFMFDIARDSGYLEDYQAYLDFHPDGRYARFARLAIERLARSGDVPDGGPASEEMVIAEAEAAAEAPASAEPLLAAPTAIVTRAYDPGAPLRLEPRDAARSAPASQATETALGMDRQKLREVQARLNAAGQKVGRPDGIFGPRTRAGITAWQTQNGMDSSGYLNAVQLQLLTSQTEATYAAFLRAPVRTSSSSDRPRQPQRAAPAQTGAIENGLATVGKQIDGVILGIGKTIFGN</sequence>
<organism evidence="3 4">
    <name type="scientific">Meridianimarinicoccus roseus</name>
    <dbReference type="NCBI Taxonomy" id="2072018"/>
    <lineage>
        <taxon>Bacteria</taxon>
        <taxon>Pseudomonadati</taxon>
        <taxon>Pseudomonadota</taxon>
        <taxon>Alphaproteobacteria</taxon>
        <taxon>Rhodobacterales</taxon>
        <taxon>Paracoccaceae</taxon>
        <taxon>Meridianimarinicoccus</taxon>
    </lineage>
</organism>